<dbReference type="SUPFAM" id="SSF49599">
    <property type="entry name" value="TRAF domain-like"/>
    <property type="match status" value="1"/>
</dbReference>
<accession>A0A212C3M3</accession>
<organism evidence="2 3">
    <name type="scientific">Cervus elaphus hippelaphus</name>
    <name type="common">European red deer</name>
    <dbReference type="NCBI Taxonomy" id="46360"/>
    <lineage>
        <taxon>Eukaryota</taxon>
        <taxon>Metazoa</taxon>
        <taxon>Chordata</taxon>
        <taxon>Craniata</taxon>
        <taxon>Vertebrata</taxon>
        <taxon>Euteleostomi</taxon>
        <taxon>Mammalia</taxon>
        <taxon>Eutheria</taxon>
        <taxon>Laurasiatheria</taxon>
        <taxon>Artiodactyla</taxon>
        <taxon>Ruminantia</taxon>
        <taxon>Pecora</taxon>
        <taxon>Cervidae</taxon>
        <taxon>Cervinae</taxon>
        <taxon>Cervus</taxon>
    </lineage>
</organism>
<proteinExistence type="predicted"/>
<evidence type="ECO:0000313" key="2">
    <source>
        <dbReference type="EMBL" id="OWK00609.1"/>
    </source>
</evidence>
<dbReference type="Gene3D" id="2.60.210.10">
    <property type="entry name" value="Apoptosis, Tumor Necrosis Factor Receptor Associated Protein 2, Chain A"/>
    <property type="match status" value="1"/>
</dbReference>
<name>A0A212C3M3_CEREH</name>
<evidence type="ECO:0000313" key="3">
    <source>
        <dbReference type="Proteomes" id="UP000242450"/>
    </source>
</evidence>
<keyword evidence="3" id="KW-1185">Reference proteome</keyword>
<dbReference type="InterPro" id="IPR049342">
    <property type="entry name" value="TRAF1-6_MATH_dom"/>
</dbReference>
<dbReference type="OrthoDB" id="6499288at2759"/>
<gene>
    <name evidence="2" type="ORF">Celaphus_00016492</name>
</gene>
<dbReference type="AlphaFoldDB" id="A0A212C3M3"/>
<dbReference type="Pfam" id="PF21355">
    <property type="entry name" value="TRAF-mep_MATH"/>
    <property type="match status" value="1"/>
</dbReference>
<feature type="domain" description="TRAF1-6 MATH" evidence="1">
    <location>
        <begin position="3"/>
        <end position="63"/>
    </location>
</feature>
<dbReference type="EMBL" id="MKHE01000030">
    <property type="protein sequence ID" value="OWK00609.1"/>
    <property type="molecule type" value="Genomic_DNA"/>
</dbReference>
<dbReference type="InterPro" id="IPR008974">
    <property type="entry name" value="TRAF-like"/>
</dbReference>
<dbReference type="Proteomes" id="UP000242450">
    <property type="component" value="Chromosome 30"/>
</dbReference>
<evidence type="ECO:0000259" key="1">
    <source>
        <dbReference type="Pfam" id="PF21355"/>
    </source>
</evidence>
<reference evidence="2 3" key="1">
    <citation type="journal article" date="2018" name="Mol. Genet. Genomics">
        <title>The red deer Cervus elaphus genome CerEla1.0: sequencing, annotating, genes, and chromosomes.</title>
        <authorList>
            <person name="Bana N.A."/>
            <person name="Nyiri A."/>
            <person name="Nagy J."/>
            <person name="Frank K."/>
            <person name="Nagy T."/>
            <person name="Steger V."/>
            <person name="Schiller M."/>
            <person name="Lakatos P."/>
            <person name="Sugar L."/>
            <person name="Horn P."/>
            <person name="Barta E."/>
            <person name="Orosz L."/>
        </authorList>
    </citation>
    <scope>NUCLEOTIDE SEQUENCE [LARGE SCALE GENOMIC DNA]</scope>
    <source>
        <strain evidence="2">Hungarian</strain>
    </source>
</reference>
<comment type="caution">
    <text evidence="2">The sequence shown here is derived from an EMBL/GenBank/DDBJ whole genome shotgun (WGS) entry which is preliminary data.</text>
</comment>
<protein>
    <recommendedName>
        <fullName evidence="1">TRAF1-6 MATH domain-containing protein</fullName>
    </recommendedName>
</protein>
<sequence length="74" mass="8319">MPLDQSVKKNRIMETFKADPNSSSFKRLDGEKIIASGCPRFVTHSTLENAKSTSIQDDILFLKVAVDLTDLEYL</sequence>